<sequence>MKSKKLLTLIIAVAVVVVVVVVLASVFAVRQVLPVYHNFEGGQTLSVEGAPTANDVLQLAKGKSIFTLSKSQLTDKLNSQYPEWSVVGIVKNFPNILEVHFVQRVAVVKVSVNGADVFLDNTGYVVDAPQSGNVPIDITSAVSTPTTAKVNVKGQKLQFEDDVNNHRLECVLESIMALWQCQCEIEDIPTILGKSNVFTFNADGEMTITTRAGAKIIVMSPDDGLTDKLIQAFSVYCDGSNDLQKYGTEITVWPDGKVTTPQK</sequence>
<gene>
    <name evidence="1" type="ORF">IAC95_00710</name>
</gene>
<proteinExistence type="predicted"/>
<comment type="caution">
    <text evidence="1">The sequence shown here is derived from an EMBL/GenBank/DDBJ whole genome shotgun (WGS) entry which is preliminary data.</text>
</comment>
<evidence type="ECO:0000313" key="2">
    <source>
        <dbReference type="Proteomes" id="UP000824200"/>
    </source>
</evidence>
<dbReference type="EMBL" id="DVHL01000008">
    <property type="protein sequence ID" value="HIR65401.1"/>
    <property type="molecule type" value="Genomic_DNA"/>
</dbReference>
<accession>A0A9D1E366</accession>
<organism evidence="1 2">
    <name type="scientific">Candidatus Fimimonas gallinarum</name>
    <dbReference type="NCBI Taxonomy" id="2840821"/>
    <lineage>
        <taxon>Bacteria</taxon>
        <taxon>Pseudomonadati</taxon>
        <taxon>Myxococcota</taxon>
        <taxon>Myxococcia</taxon>
        <taxon>Myxococcales</taxon>
        <taxon>Cystobacterineae</taxon>
        <taxon>Myxococcaceae</taxon>
        <taxon>Myxococcaceae incertae sedis</taxon>
        <taxon>Candidatus Fimimonas</taxon>
    </lineage>
</organism>
<evidence type="ECO:0008006" key="3">
    <source>
        <dbReference type="Google" id="ProtNLM"/>
    </source>
</evidence>
<evidence type="ECO:0000313" key="1">
    <source>
        <dbReference type="EMBL" id="HIR65401.1"/>
    </source>
</evidence>
<reference evidence="1" key="1">
    <citation type="submission" date="2020-10" db="EMBL/GenBank/DDBJ databases">
        <authorList>
            <person name="Gilroy R."/>
        </authorList>
    </citation>
    <scope>NUCLEOTIDE SEQUENCE</scope>
    <source>
        <strain evidence="1">CHK121-14286</strain>
    </source>
</reference>
<dbReference type="Proteomes" id="UP000824200">
    <property type="component" value="Unassembled WGS sequence"/>
</dbReference>
<dbReference type="AlphaFoldDB" id="A0A9D1E366"/>
<protein>
    <recommendedName>
        <fullName evidence="3">POTRA domain-containing protein</fullName>
    </recommendedName>
</protein>
<reference evidence="1" key="2">
    <citation type="journal article" date="2021" name="PeerJ">
        <title>Extensive microbial diversity within the chicken gut microbiome revealed by metagenomics and culture.</title>
        <authorList>
            <person name="Gilroy R."/>
            <person name="Ravi A."/>
            <person name="Getino M."/>
            <person name="Pursley I."/>
            <person name="Horton D.L."/>
            <person name="Alikhan N.F."/>
            <person name="Baker D."/>
            <person name="Gharbi K."/>
            <person name="Hall N."/>
            <person name="Watson M."/>
            <person name="Adriaenssens E.M."/>
            <person name="Foster-Nyarko E."/>
            <person name="Jarju S."/>
            <person name="Secka A."/>
            <person name="Antonio M."/>
            <person name="Oren A."/>
            <person name="Chaudhuri R.R."/>
            <person name="La Ragione R."/>
            <person name="Hildebrand F."/>
            <person name="Pallen M.J."/>
        </authorList>
    </citation>
    <scope>NUCLEOTIDE SEQUENCE</scope>
    <source>
        <strain evidence="1">CHK121-14286</strain>
    </source>
</reference>
<name>A0A9D1E366_9BACT</name>